<gene>
    <name evidence="10" type="ORF">P0M35_12050</name>
</gene>
<evidence type="ECO:0000256" key="6">
    <source>
        <dbReference type="ARBA" id="ARBA00044550"/>
    </source>
</evidence>
<dbReference type="Gene3D" id="3.40.50.300">
    <property type="entry name" value="P-loop containing nucleotide triphosphate hydrolases"/>
    <property type="match status" value="2"/>
</dbReference>
<evidence type="ECO:0000259" key="8">
    <source>
        <dbReference type="PROSITE" id="PS51193"/>
    </source>
</evidence>
<comment type="caution">
    <text evidence="10">The sequence shown here is derived from an EMBL/GenBank/DDBJ whole genome shotgun (WGS) entry which is preliminary data.</text>
</comment>
<dbReference type="Pfam" id="PF16124">
    <property type="entry name" value="RecQ_Zn_bind"/>
    <property type="match status" value="1"/>
</dbReference>
<dbReference type="InterPro" id="IPR032284">
    <property type="entry name" value="RecQ_Zn-bd"/>
</dbReference>
<dbReference type="InterPro" id="IPR036388">
    <property type="entry name" value="WH-like_DNA-bd_sf"/>
</dbReference>
<dbReference type="InterPro" id="IPR014013">
    <property type="entry name" value="Helic_SF1/SF2_ATP-bd_DinG/Rad3"/>
</dbReference>
<dbReference type="GO" id="GO:0003676">
    <property type="term" value="F:nucleic acid binding"/>
    <property type="evidence" value="ECO:0007669"/>
    <property type="project" value="InterPro"/>
</dbReference>
<dbReference type="FunFam" id="3.40.50.300:FF:001363">
    <property type="entry name" value="ATP-dependent DNA helicase RecQ"/>
    <property type="match status" value="1"/>
</dbReference>
<name>A0AAE3TEZ5_9BACT</name>
<evidence type="ECO:0000313" key="10">
    <source>
        <dbReference type="EMBL" id="MDF1612887.1"/>
    </source>
</evidence>
<dbReference type="GO" id="GO:0005524">
    <property type="term" value="F:ATP binding"/>
    <property type="evidence" value="ECO:0007669"/>
    <property type="project" value="UniProtKB-KW"/>
</dbReference>
<dbReference type="NCBIfam" id="TIGR00614">
    <property type="entry name" value="recQ_fam"/>
    <property type="match status" value="1"/>
</dbReference>
<dbReference type="PANTHER" id="PTHR13710:SF150">
    <property type="entry name" value="ATP-DEPENDENT DNA HELICASE RECQ"/>
    <property type="match status" value="1"/>
</dbReference>
<dbReference type="PANTHER" id="PTHR13710">
    <property type="entry name" value="DNA HELICASE RECQ FAMILY MEMBER"/>
    <property type="match status" value="1"/>
</dbReference>
<keyword evidence="4" id="KW-0067">ATP-binding</keyword>
<evidence type="ECO:0000259" key="7">
    <source>
        <dbReference type="PROSITE" id="PS51192"/>
    </source>
</evidence>
<dbReference type="InterPro" id="IPR004589">
    <property type="entry name" value="DNA_helicase_ATP-dep_RecQ"/>
</dbReference>
<dbReference type="Pfam" id="PF00270">
    <property type="entry name" value="DEAD"/>
    <property type="match status" value="1"/>
</dbReference>
<dbReference type="Gene3D" id="1.10.10.10">
    <property type="entry name" value="Winged helix-like DNA-binding domain superfamily/Winged helix DNA-binding domain"/>
    <property type="match status" value="1"/>
</dbReference>
<feature type="domain" description="Helicase ATP-binding" evidence="7">
    <location>
        <begin position="28"/>
        <end position="196"/>
    </location>
</feature>
<dbReference type="InterPro" id="IPR014001">
    <property type="entry name" value="Helicase_ATP-bd"/>
</dbReference>
<keyword evidence="2" id="KW-0378">Hydrolase</keyword>
<reference evidence="10" key="1">
    <citation type="submission" date="2023-03" db="EMBL/GenBank/DDBJ databases">
        <title>Stygiobacter electus gen. nov., sp. nov., facultatively anaerobic thermotolerant bacterium of the class Ignavibacteria from a well of Yessentuki mineral water deposit.</title>
        <authorList>
            <person name="Podosokorskaya O.A."/>
            <person name="Elcheninov A.G."/>
            <person name="Petrova N.F."/>
            <person name="Zavarzina D.G."/>
            <person name="Kublanov I.V."/>
            <person name="Merkel A.Y."/>
        </authorList>
    </citation>
    <scope>NUCLEOTIDE SEQUENCE</scope>
    <source>
        <strain evidence="10">09-Me</strain>
    </source>
</reference>
<evidence type="ECO:0000313" key="11">
    <source>
        <dbReference type="Proteomes" id="UP001221302"/>
    </source>
</evidence>
<organism evidence="10 11">
    <name type="scientific">Stygiobacter electus</name>
    <dbReference type="NCBI Taxonomy" id="3032292"/>
    <lineage>
        <taxon>Bacteria</taxon>
        <taxon>Pseudomonadati</taxon>
        <taxon>Ignavibacteriota</taxon>
        <taxon>Ignavibacteria</taxon>
        <taxon>Ignavibacteriales</taxon>
        <taxon>Melioribacteraceae</taxon>
        <taxon>Stygiobacter</taxon>
    </lineage>
</organism>
<sequence length="482" mass="56164">MKMYDSKETLKKFFGYDSFRGEQEKIINTLTQDKKHCLVLMPTGGGKSLCYQIPALMFEGGTIVISPLIALMQDQVDALKKKNIPAEFINSTVKPEQRKERLQKFINGKIKLLYVTPERFRKQEFINEIQKTKIDLLAVDEAHCISEWGHDFRPDYSRISEFRNLIGNPLTIALTATATPEVQKDIITKLGLNKNQIKIFHQGIQRPNLRLEAIEVYDEKETLNKIFEVIKNYEGSGIIYFSLIKTLEEYSQKLEDKGIKHKIYHGKLVPAQRKKTQREFIEGKENLILATNAFGMGIDKPDIRFVIHAEVPSSIEAYYQEIGRAGRDNLPSLCLLIYNQQDLYTQMEFIKWANPDANFYSRIYDLIQTKNEEVNNYGIEFLREELSWKDKNDFRVETALAMLDRYGVTEGFIENKNLTITSDLPFELSNDDYLKDKLKKDNMKLLSVVQYFRTDKCRRVFISEYFGFYDENDCGNCDICKF</sequence>
<dbReference type="GO" id="GO:0005737">
    <property type="term" value="C:cytoplasm"/>
    <property type="evidence" value="ECO:0007669"/>
    <property type="project" value="TreeGrafter"/>
</dbReference>
<dbReference type="AlphaFoldDB" id="A0AAE3TEZ5"/>
<dbReference type="PROSITE" id="PS51193">
    <property type="entry name" value="HELICASE_ATP_BIND_2"/>
    <property type="match status" value="1"/>
</dbReference>
<keyword evidence="1" id="KW-0547">Nucleotide-binding</keyword>
<evidence type="ECO:0000256" key="2">
    <source>
        <dbReference type="ARBA" id="ARBA00022801"/>
    </source>
</evidence>
<feature type="domain" description="Helicase C-terminal" evidence="9">
    <location>
        <begin position="222"/>
        <end position="387"/>
    </location>
</feature>
<dbReference type="PROSITE" id="PS51192">
    <property type="entry name" value="HELICASE_ATP_BIND_1"/>
    <property type="match status" value="1"/>
</dbReference>
<feature type="domain" description="Helicase ATP-binding" evidence="8">
    <location>
        <begin position="5"/>
        <end position="254"/>
    </location>
</feature>
<evidence type="ECO:0000256" key="3">
    <source>
        <dbReference type="ARBA" id="ARBA00022806"/>
    </source>
</evidence>
<evidence type="ECO:0000256" key="4">
    <source>
        <dbReference type="ARBA" id="ARBA00022840"/>
    </source>
</evidence>
<dbReference type="GO" id="GO:0006281">
    <property type="term" value="P:DNA repair"/>
    <property type="evidence" value="ECO:0007669"/>
    <property type="project" value="TreeGrafter"/>
</dbReference>
<dbReference type="SMART" id="SM00490">
    <property type="entry name" value="HELICc"/>
    <property type="match status" value="1"/>
</dbReference>
<evidence type="ECO:0000259" key="9">
    <source>
        <dbReference type="PROSITE" id="PS51194"/>
    </source>
</evidence>
<keyword evidence="3 10" id="KW-0347">Helicase</keyword>
<dbReference type="InterPro" id="IPR027417">
    <property type="entry name" value="P-loop_NTPase"/>
</dbReference>
<dbReference type="RefSeq" id="WP_321536658.1">
    <property type="nucleotide sequence ID" value="NZ_JARGDL010000020.1"/>
</dbReference>
<dbReference type="GO" id="GO:0016787">
    <property type="term" value="F:hydrolase activity"/>
    <property type="evidence" value="ECO:0007669"/>
    <property type="project" value="UniProtKB-KW"/>
</dbReference>
<accession>A0AAE3TEZ5</accession>
<dbReference type="GO" id="GO:0009378">
    <property type="term" value="F:four-way junction helicase activity"/>
    <property type="evidence" value="ECO:0007669"/>
    <property type="project" value="TreeGrafter"/>
</dbReference>
<dbReference type="InterPro" id="IPR011545">
    <property type="entry name" value="DEAD/DEAH_box_helicase_dom"/>
</dbReference>
<evidence type="ECO:0000256" key="1">
    <source>
        <dbReference type="ARBA" id="ARBA00022741"/>
    </source>
</evidence>
<dbReference type="EMBL" id="JARGDL010000020">
    <property type="protein sequence ID" value="MDF1612887.1"/>
    <property type="molecule type" value="Genomic_DNA"/>
</dbReference>
<keyword evidence="11" id="KW-1185">Reference proteome</keyword>
<dbReference type="PROSITE" id="PS51194">
    <property type="entry name" value="HELICASE_CTER"/>
    <property type="match status" value="1"/>
</dbReference>
<dbReference type="SMART" id="SM00487">
    <property type="entry name" value="DEXDc"/>
    <property type="match status" value="1"/>
</dbReference>
<dbReference type="SUPFAM" id="SSF52540">
    <property type="entry name" value="P-loop containing nucleoside triphosphate hydrolases"/>
    <property type="match status" value="1"/>
</dbReference>
<proteinExistence type="predicted"/>
<dbReference type="Pfam" id="PF00271">
    <property type="entry name" value="Helicase_C"/>
    <property type="match status" value="1"/>
</dbReference>
<dbReference type="Proteomes" id="UP001221302">
    <property type="component" value="Unassembled WGS sequence"/>
</dbReference>
<dbReference type="GO" id="GO:0006310">
    <property type="term" value="P:DNA recombination"/>
    <property type="evidence" value="ECO:0007669"/>
    <property type="project" value="InterPro"/>
</dbReference>
<dbReference type="InterPro" id="IPR001650">
    <property type="entry name" value="Helicase_C-like"/>
</dbReference>
<dbReference type="GO" id="GO:0005694">
    <property type="term" value="C:chromosome"/>
    <property type="evidence" value="ECO:0007669"/>
    <property type="project" value="TreeGrafter"/>
</dbReference>
<dbReference type="CDD" id="cd17920">
    <property type="entry name" value="DEXHc_RecQ"/>
    <property type="match status" value="1"/>
</dbReference>
<dbReference type="GO" id="GO:0043138">
    <property type="term" value="F:3'-5' DNA helicase activity"/>
    <property type="evidence" value="ECO:0007669"/>
    <property type="project" value="TreeGrafter"/>
</dbReference>
<protein>
    <recommendedName>
        <fullName evidence="5">ATP-dependent DNA helicase RecQ</fullName>
    </recommendedName>
    <alternativeName>
        <fullName evidence="6">DNA 3'-5' helicase RecQ</fullName>
    </alternativeName>
</protein>
<evidence type="ECO:0000256" key="5">
    <source>
        <dbReference type="ARBA" id="ARBA00044535"/>
    </source>
</evidence>